<feature type="region of interest" description="Disordered" evidence="1">
    <location>
        <begin position="1"/>
        <end position="33"/>
    </location>
</feature>
<reference evidence="4" key="1">
    <citation type="journal article" date="2013" name="Nature">
        <title>Draft genome of the wheat A-genome progenitor Triticum urartu.</title>
        <authorList>
            <person name="Ling H.Q."/>
            <person name="Zhao S."/>
            <person name="Liu D."/>
            <person name="Wang J."/>
            <person name="Sun H."/>
            <person name="Zhang C."/>
            <person name="Fan H."/>
            <person name="Li D."/>
            <person name="Dong L."/>
            <person name="Tao Y."/>
            <person name="Gao C."/>
            <person name="Wu H."/>
            <person name="Li Y."/>
            <person name="Cui Y."/>
            <person name="Guo X."/>
            <person name="Zheng S."/>
            <person name="Wang B."/>
            <person name="Yu K."/>
            <person name="Liang Q."/>
            <person name="Yang W."/>
            <person name="Lou X."/>
            <person name="Chen J."/>
            <person name="Feng M."/>
            <person name="Jian J."/>
            <person name="Zhang X."/>
            <person name="Luo G."/>
            <person name="Jiang Y."/>
            <person name="Liu J."/>
            <person name="Wang Z."/>
            <person name="Sha Y."/>
            <person name="Zhang B."/>
            <person name="Wu H."/>
            <person name="Tang D."/>
            <person name="Shen Q."/>
            <person name="Xue P."/>
            <person name="Zou S."/>
            <person name="Wang X."/>
            <person name="Liu X."/>
            <person name="Wang F."/>
            <person name="Yang Y."/>
            <person name="An X."/>
            <person name="Dong Z."/>
            <person name="Zhang K."/>
            <person name="Zhang X."/>
            <person name="Luo M.C."/>
            <person name="Dvorak J."/>
            <person name="Tong Y."/>
            <person name="Wang J."/>
            <person name="Yang H."/>
            <person name="Li Z."/>
            <person name="Wang D."/>
            <person name="Zhang A."/>
            <person name="Wang J."/>
        </authorList>
    </citation>
    <scope>NUCLEOTIDE SEQUENCE</scope>
    <source>
        <strain evidence="4">cv. G1812</strain>
    </source>
</reference>
<feature type="region of interest" description="Disordered" evidence="1">
    <location>
        <begin position="64"/>
        <end position="90"/>
    </location>
</feature>
<dbReference type="Proteomes" id="UP000015106">
    <property type="component" value="Chromosome 2"/>
</dbReference>
<accession>A0A8R7TGH4</accession>
<organism evidence="3 4">
    <name type="scientific">Triticum urartu</name>
    <name type="common">Red wild einkorn</name>
    <name type="synonym">Crithodium urartu</name>
    <dbReference type="NCBI Taxonomy" id="4572"/>
    <lineage>
        <taxon>Eukaryota</taxon>
        <taxon>Viridiplantae</taxon>
        <taxon>Streptophyta</taxon>
        <taxon>Embryophyta</taxon>
        <taxon>Tracheophyta</taxon>
        <taxon>Spermatophyta</taxon>
        <taxon>Magnoliopsida</taxon>
        <taxon>Liliopsida</taxon>
        <taxon>Poales</taxon>
        <taxon>Poaceae</taxon>
        <taxon>BOP clade</taxon>
        <taxon>Pooideae</taxon>
        <taxon>Triticodae</taxon>
        <taxon>Triticeae</taxon>
        <taxon>Triticinae</taxon>
        <taxon>Triticum</taxon>
    </lineage>
</organism>
<feature type="transmembrane region" description="Helical" evidence="2">
    <location>
        <begin position="125"/>
        <end position="151"/>
    </location>
</feature>
<evidence type="ECO:0000313" key="3">
    <source>
        <dbReference type="EnsemblPlants" id="TuG1812G0200002549.01.T03"/>
    </source>
</evidence>
<dbReference type="Gramene" id="TuG1812G0200002549.01.T03">
    <property type="protein sequence ID" value="TuG1812G0200002549.01.T03"/>
    <property type="gene ID" value="TuG1812G0200002549.01"/>
</dbReference>
<keyword evidence="2" id="KW-0472">Membrane</keyword>
<evidence type="ECO:0000313" key="4">
    <source>
        <dbReference type="Proteomes" id="UP000015106"/>
    </source>
</evidence>
<keyword evidence="2" id="KW-1133">Transmembrane helix</keyword>
<keyword evidence="4" id="KW-1185">Reference proteome</keyword>
<proteinExistence type="predicted"/>
<dbReference type="AlphaFoldDB" id="A0A8R7TGH4"/>
<keyword evidence="2" id="KW-0812">Transmembrane</keyword>
<name>A0A8R7TGH4_TRIUA</name>
<protein>
    <submittedName>
        <fullName evidence="3">Uncharacterized protein</fullName>
    </submittedName>
</protein>
<reference evidence="3" key="2">
    <citation type="submission" date="2018-03" db="EMBL/GenBank/DDBJ databases">
        <title>The Triticum urartu genome reveals the dynamic nature of wheat genome evolution.</title>
        <authorList>
            <person name="Ling H."/>
            <person name="Ma B."/>
            <person name="Shi X."/>
            <person name="Liu H."/>
            <person name="Dong L."/>
            <person name="Sun H."/>
            <person name="Cao Y."/>
            <person name="Gao Q."/>
            <person name="Zheng S."/>
            <person name="Li Y."/>
            <person name="Yu Y."/>
            <person name="Du H."/>
            <person name="Qi M."/>
            <person name="Li Y."/>
            <person name="Yu H."/>
            <person name="Cui Y."/>
            <person name="Wang N."/>
            <person name="Chen C."/>
            <person name="Wu H."/>
            <person name="Zhao Y."/>
            <person name="Zhang J."/>
            <person name="Li Y."/>
            <person name="Zhou W."/>
            <person name="Zhang B."/>
            <person name="Hu W."/>
            <person name="Eijk M."/>
            <person name="Tang J."/>
            <person name="Witsenboer H."/>
            <person name="Zhao S."/>
            <person name="Li Z."/>
            <person name="Zhang A."/>
            <person name="Wang D."/>
            <person name="Liang C."/>
        </authorList>
    </citation>
    <scope>NUCLEOTIDE SEQUENCE [LARGE SCALE GENOMIC DNA]</scope>
    <source>
        <strain evidence="3">cv. G1812</strain>
    </source>
</reference>
<evidence type="ECO:0000256" key="2">
    <source>
        <dbReference type="SAM" id="Phobius"/>
    </source>
</evidence>
<evidence type="ECO:0000256" key="1">
    <source>
        <dbReference type="SAM" id="MobiDB-lite"/>
    </source>
</evidence>
<sequence length="157" mass="18125">IKKNPGTRRDTYVTRTRYGPAQKQPWPKTKPYFCRNHTQLSTQQRGTPRSQSLLDRSRHLLERSRRCLDSPPPPPATLGSDRPPHPHTRRQQSLLLTADATCNDMGGQESIKHLIKETQPNGGSISILIFFSFIFCINSILHDIFLFYFIYAHRIPE</sequence>
<dbReference type="EnsemblPlants" id="TuG1812G0200002549.01.T03">
    <property type="protein sequence ID" value="TuG1812G0200002549.01.T03"/>
    <property type="gene ID" value="TuG1812G0200002549.01"/>
</dbReference>
<reference evidence="3" key="3">
    <citation type="submission" date="2022-06" db="UniProtKB">
        <authorList>
            <consortium name="EnsemblPlants"/>
        </authorList>
    </citation>
    <scope>IDENTIFICATION</scope>
</reference>